<dbReference type="InterPro" id="IPR002108">
    <property type="entry name" value="ADF-H"/>
</dbReference>
<evidence type="ECO:0000256" key="2">
    <source>
        <dbReference type="ARBA" id="ARBA00006844"/>
    </source>
</evidence>
<evidence type="ECO:0000256" key="5">
    <source>
        <dbReference type="ARBA" id="ARBA00032427"/>
    </source>
</evidence>
<dbReference type="PROSITE" id="PS51263">
    <property type="entry name" value="ADF_H"/>
    <property type="match status" value="1"/>
</dbReference>
<dbReference type="SUPFAM" id="SSF55753">
    <property type="entry name" value="Actin depolymerizing proteins"/>
    <property type="match status" value="1"/>
</dbReference>
<keyword evidence="8" id="KW-1185">Reference proteome</keyword>
<proteinExistence type="inferred from homology"/>
<sequence length="142" mass="16073">MASYSYQTPSACNGLSGDAIPSFNSLQSDHSLKYIIYTISPDSKLINVLTSSKTGDYSQFLSELPENECRYGVYSFGDDQNDTIFVNWIPDRAPVMERELYVESAVELWREMMGLRPVARFEVCEKSAIEEGDVRKKIEFSG</sequence>
<feature type="domain" description="ADF-H" evidence="6">
    <location>
        <begin position="11"/>
        <end position="139"/>
    </location>
</feature>
<evidence type="ECO:0000256" key="1">
    <source>
        <dbReference type="ARBA" id="ARBA00004109"/>
    </source>
</evidence>
<dbReference type="EMBL" id="JAVHJM010000004">
    <property type="protein sequence ID" value="KAK6515512.1"/>
    <property type="molecule type" value="Genomic_DNA"/>
</dbReference>
<evidence type="ECO:0000256" key="4">
    <source>
        <dbReference type="ARBA" id="ARBA00023203"/>
    </source>
</evidence>
<dbReference type="SMART" id="SM00102">
    <property type="entry name" value="ADF"/>
    <property type="match status" value="1"/>
</dbReference>
<protein>
    <recommendedName>
        <fullName evidence="3">Cofilin</fullName>
    </recommendedName>
    <alternativeName>
        <fullName evidence="5">Actin-depolymerizing factor 1</fullName>
    </alternativeName>
</protein>
<dbReference type="AlphaFoldDB" id="A0AAN8NFI0"/>
<accession>A0AAN8NFI0</accession>
<keyword evidence="4" id="KW-0009">Actin-binding</keyword>
<evidence type="ECO:0000259" key="6">
    <source>
        <dbReference type="PROSITE" id="PS51263"/>
    </source>
</evidence>
<dbReference type="GO" id="GO:0003779">
    <property type="term" value="F:actin binding"/>
    <property type="evidence" value="ECO:0007669"/>
    <property type="project" value="UniProtKB-KW"/>
</dbReference>
<dbReference type="GO" id="GO:0016363">
    <property type="term" value="C:nuclear matrix"/>
    <property type="evidence" value="ECO:0007669"/>
    <property type="project" value="UniProtKB-SubCell"/>
</dbReference>
<dbReference type="Gene3D" id="3.40.20.10">
    <property type="entry name" value="Severin"/>
    <property type="match status" value="1"/>
</dbReference>
<dbReference type="PANTHER" id="PTHR11913">
    <property type="entry name" value="COFILIN-RELATED"/>
    <property type="match status" value="1"/>
</dbReference>
<dbReference type="Pfam" id="PF00241">
    <property type="entry name" value="Cofilin_ADF"/>
    <property type="match status" value="1"/>
</dbReference>
<organism evidence="7 8">
    <name type="scientific">Arthrobotrys conoides</name>
    <dbReference type="NCBI Taxonomy" id="74498"/>
    <lineage>
        <taxon>Eukaryota</taxon>
        <taxon>Fungi</taxon>
        <taxon>Dikarya</taxon>
        <taxon>Ascomycota</taxon>
        <taxon>Pezizomycotina</taxon>
        <taxon>Orbiliomycetes</taxon>
        <taxon>Orbiliales</taxon>
        <taxon>Orbiliaceae</taxon>
        <taxon>Arthrobotrys</taxon>
    </lineage>
</organism>
<evidence type="ECO:0000256" key="3">
    <source>
        <dbReference type="ARBA" id="ARBA00015630"/>
    </source>
</evidence>
<dbReference type="Proteomes" id="UP001307849">
    <property type="component" value="Unassembled WGS sequence"/>
</dbReference>
<dbReference type="InterPro" id="IPR029006">
    <property type="entry name" value="ADF-H/Gelsolin-like_dom_sf"/>
</dbReference>
<reference evidence="7 8" key="1">
    <citation type="submission" date="2019-10" db="EMBL/GenBank/DDBJ databases">
        <authorList>
            <person name="Palmer J.M."/>
        </authorList>
    </citation>
    <scope>NUCLEOTIDE SEQUENCE [LARGE SCALE GENOMIC DNA]</scope>
    <source>
        <strain evidence="7 8">TWF506</strain>
    </source>
</reference>
<comment type="caution">
    <text evidence="7">The sequence shown here is derived from an EMBL/GenBank/DDBJ whole genome shotgun (WGS) entry which is preliminary data.</text>
</comment>
<evidence type="ECO:0000313" key="7">
    <source>
        <dbReference type="EMBL" id="KAK6515512.1"/>
    </source>
</evidence>
<dbReference type="GO" id="GO:0030042">
    <property type="term" value="P:actin filament depolymerization"/>
    <property type="evidence" value="ECO:0007669"/>
    <property type="project" value="InterPro"/>
</dbReference>
<comment type="similarity">
    <text evidence="2">Belongs to the actin-binding proteins ADF family.</text>
</comment>
<gene>
    <name evidence="7" type="primary">COF1_2</name>
    <name evidence="7" type="ORF">TWF506_007845</name>
</gene>
<dbReference type="GO" id="GO:0015629">
    <property type="term" value="C:actin cytoskeleton"/>
    <property type="evidence" value="ECO:0007669"/>
    <property type="project" value="InterPro"/>
</dbReference>
<evidence type="ECO:0000313" key="8">
    <source>
        <dbReference type="Proteomes" id="UP001307849"/>
    </source>
</evidence>
<comment type="subcellular location">
    <subcellularLocation>
        <location evidence="1">Nucleus matrix</location>
    </subcellularLocation>
</comment>
<dbReference type="InterPro" id="IPR017904">
    <property type="entry name" value="ADF/Cofilin"/>
</dbReference>
<name>A0AAN8NFI0_9PEZI</name>